<protein>
    <recommendedName>
        <fullName evidence="4">BED-type domain-containing protein</fullName>
    </recommendedName>
</protein>
<feature type="region of interest" description="Disordered" evidence="1">
    <location>
        <begin position="1"/>
        <end position="44"/>
    </location>
</feature>
<dbReference type="AlphaFoldDB" id="A0AAD8M772"/>
<comment type="caution">
    <text evidence="2">The sequence shown here is derived from an EMBL/GenBank/DDBJ whole genome shotgun (WGS) entry which is preliminary data.</text>
</comment>
<keyword evidence="3" id="KW-1185">Reference proteome</keyword>
<gene>
    <name evidence="2" type="ORF">POM88_046758</name>
</gene>
<accession>A0AAD8M772</accession>
<feature type="compositionally biased region" description="Basic and acidic residues" evidence="1">
    <location>
        <begin position="28"/>
        <end position="43"/>
    </location>
</feature>
<dbReference type="EMBL" id="JAUIZM010000010">
    <property type="protein sequence ID" value="KAK1362284.1"/>
    <property type="molecule type" value="Genomic_DNA"/>
</dbReference>
<organism evidence="2 3">
    <name type="scientific">Heracleum sosnowskyi</name>
    <dbReference type="NCBI Taxonomy" id="360622"/>
    <lineage>
        <taxon>Eukaryota</taxon>
        <taxon>Viridiplantae</taxon>
        <taxon>Streptophyta</taxon>
        <taxon>Embryophyta</taxon>
        <taxon>Tracheophyta</taxon>
        <taxon>Spermatophyta</taxon>
        <taxon>Magnoliopsida</taxon>
        <taxon>eudicotyledons</taxon>
        <taxon>Gunneridae</taxon>
        <taxon>Pentapetalae</taxon>
        <taxon>asterids</taxon>
        <taxon>campanulids</taxon>
        <taxon>Apiales</taxon>
        <taxon>Apiaceae</taxon>
        <taxon>Apioideae</taxon>
        <taxon>apioid superclade</taxon>
        <taxon>Tordylieae</taxon>
        <taxon>Tordyliinae</taxon>
        <taxon>Heracleum</taxon>
    </lineage>
</organism>
<feature type="compositionally biased region" description="Low complexity" evidence="1">
    <location>
        <begin position="1"/>
        <end position="12"/>
    </location>
</feature>
<reference evidence="2" key="1">
    <citation type="submission" date="2023-02" db="EMBL/GenBank/DDBJ databases">
        <title>Genome of toxic invasive species Heracleum sosnowskyi carries increased number of genes despite the absence of recent whole-genome duplications.</title>
        <authorList>
            <person name="Schelkunov M."/>
            <person name="Shtratnikova V."/>
            <person name="Makarenko M."/>
            <person name="Klepikova A."/>
            <person name="Omelchenko D."/>
            <person name="Novikova G."/>
            <person name="Obukhova E."/>
            <person name="Bogdanov V."/>
            <person name="Penin A."/>
            <person name="Logacheva M."/>
        </authorList>
    </citation>
    <scope>NUCLEOTIDE SEQUENCE</scope>
    <source>
        <strain evidence="2">Hsosn_3</strain>
        <tissue evidence="2">Leaf</tissue>
    </source>
</reference>
<dbReference type="Proteomes" id="UP001237642">
    <property type="component" value="Unassembled WGS sequence"/>
</dbReference>
<evidence type="ECO:0000313" key="3">
    <source>
        <dbReference type="Proteomes" id="UP001237642"/>
    </source>
</evidence>
<evidence type="ECO:0000313" key="2">
    <source>
        <dbReference type="EMBL" id="KAK1362284.1"/>
    </source>
</evidence>
<name>A0AAD8M772_9APIA</name>
<sequence length="127" mass="14390">MSAEEPPQQEAANEVEHVNLVEDEEVKDDGKQEDKCDKNEGKKSSPAWEFFDEIKGCPVGFERAKCKFCKVEIGCNSTRNGTSDWLRSSGDVIDLRGEPEEYLQFEKLEDAELKTVGNLMEKLDIDD</sequence>
<reference evidence="2" key="2">
    <citation type="submission" date="2023-05" db="EMBL/GenBank/DDBJ databases">
        <authorList>
            <person name="Schelkunov M.I."/>
        </authorList>
    </citation>
    <scope>NUCLEOTIDE SEQUENCE</scope>
    <source>
        <strain evidence="2">Hsosn_3</strain>
        <tissue evidence="2">Leaf</tissue>
    </source>
</reference>
<proteinExistence type="predicted"/>
<evidence type="ECO:0000256" key="1">
    <source>
        <dbReference type="SAM" id="MobiDB-lite"/>
    </source>
</evidence>
<evidence type="ECO:0008006" key="4">
    <source>
        <dbReference type="Google" id="ProtNLM"/>
    </source>
</evidence>